<feature type="compositionally biased region" description="Basic and acidic residues" evidence="1">
    <location>
        <begin position="1"/>
        <end position="10"/>
    </location>
</feature>
<evidence type="ECO:0000256" key="1">
    <source>
        <dbReference type="SAM" id="MobiDB-lite"/>
    </source>
</evidence>
<dbReference type="AlphaFoldDB" id="A0A8H7E489"/>
<feature type="region of interest" description="Disordered" evidence="1">
    <location>
        <begin position="65"/>
        <end position="232"/>
    </location>
</feature>
<gene>
    <name evidence="2" type="ORF">GJ744_009612</name>
</gene>
<feature type="compositionally biased region" description="Polar residues" evidence="1">
    <location>
        <begin position="19"/>
        <end position="53"/>
    </location>
</feature>
<name>A0A8H7E489_9EURO</name>
<accession>A0A8H7E489</accession>
<feature type="region of interest" description="Disordered" evidence="1">
    <location>
        <begin position="1"/>
        <end position="53"/>
    </location>
</feature>
<reference evidence="2" key="1">
    <citation type="submission" date="2020-02" db="EMBL/GenBank/DDBJ databases">
        <authorList>
            <person name="Palmer J.M."/>
        </authorList>
    </citation>
    <scope>NUCLEOTIDE SEQUENCE</scope>
    <source>
        <strain evidence="2">EPUS1.4</strain>
        <tissue evidence="2">Thallus</tissue>
    </source>
</reference>
<keyword evidence="3" id="KW-1185">Reference proteome</keyword>
<dbReference type="EMBL" id="JAACFV010000059">
    <property type="protein sequence ID" value="KAF7508030.1"/>
    <property type="molecule type" value="Genomic_DNA"/>
</dbReference>
<feature type="compositionally biased region" description="Low complexity" evidence="1">
    <location>
        <begin position="121"/>
        <end position="147"/>
    </location>
</feature>
<dbReference type="Proteomes" id="UP000606974">
    <property type="component" value="Unassembled WGS sequence"/>
</dbReference>
<sequence>MGCGRSKERSAPPLHSEQDLTGFSFAQSQPSALSQQEINTPTQDQGRAATTPSQPLIHSYVLQLASRPAREQQPTNTRIRQQRLDARDTQIPVGRPSEEQRWGDHPARLRQRANDSDSLRRLSLQSERSSLPGIRTSISSERSSPSPVRGASPVGERIPPSIRGQSGLRSSPEGRESPFSSPLVQESYLSCSSSASSSSSQQRRKASGSSQSPPGGANPARRALTARKAAAA</sequence>
<feature type="compositionally biased region" description="Low complexity" evidence="1">
    <location>
        <begin position="185"/>
        <end position="232"/>
    </location>
</feature>
<protein>
    <submittedName>
        <fullName evidence="2">Uncharacterized protein</fullName>
    </submittedName>
</protein>
<evidence type="ECO:0000313" key="2">
    <source>
        <dbReference type="EMBL" id="KAF7508030.1"/>
    </source>
</evidence>
<organism evidence="2 3">
    <name type="scientific">Endocarpon pusillum</name>
    <dbReference type="NCBI Taxonomy" id="364733"/>
    <lineage>
        <taxon>Eukaryota</taxon>
        <taxon>Fungi</taxon>
        <taxon>Dikarya</taxon>
        <taxon>Ascomycota</taxon>
        <taxon>Pezizomycotina</taxon>
        <taxon>Eurotiomycetes</taxon>
        <taxon>Chaetothyriomycetidae</taxon>
        <taxon>Verrucariales</taxon>
        <taxon>Verrucariaceae</taxon>
        <taxon>Endocarpon</taxon>
    </lineage>
</organism>
<proteinExistence type="predicted"/>
<feature type="compositionally biased region" description="Basic and acidic residues" evidence="1">
    <location>
        <begin position="96"/>
        <end position="120"/>
    </location>
</feature>
<comment type="caution">
    <text evidence="2">The sequence shown here is derived from an EMBL/GenBank/DDBJ whole genome shotgun (WGS) entry which is preliminary data.</text>
</comment>
<evidence type="ECO:0000313" key="3">
    <source>
        <dbReference type="Proteomes" id="UP000606974"/>
    </source>
</evidence>